<sequence length="718" mass="78149">MGDIKKKLGAPESRIEGYLKVTGKAKYAAEFPIPNVLYGFPVQSTIASGEIESIDASKAEATEGVVKVITHKNVENAVDSMPELTPGNRMTRARPVLNSTKILSYGQYIAMVVAETYEQARYAARLVEVKYTKKDPVIGFDENVDKAYKPENANGSETDTSRGNMEEGFKNASATIDVTYETPIEVHNPMEPHATIAVFKNGSLTVYDATQMLGPTKTAISNTFKIPEDKVRVLSPYIGGGFGSKLRAWEHVMLTIMAAKMLDKPVKTVITRQMMQTNVGLRQLNRQKVKAGADTNGKLTAFAHEIFTHTAEDEVFVEQSGFITRVTYAVPNQLVTHRVFDSNIQVPTWTRAPGETPGSFALESAMDELAVKLEMDPIEFRIKNETKVNPQNGKPWSSRSLVESMKTGAEIFGWEKRKSEPRSTKKDNWLIGYGMAGASRSAPYQETSSRLKLKNTENGLEAVIEMAATDIGTGTYTIIAQTAASSLGLPVDDIEVHIGDSDLPPTPGSGGSWGAGSYTSAVDAVCEKAKKELRDKIEGNTSENMEIGALMQAANVDEFQTEATEGPSENFNDYAHSSYGAHFAEVWVDESLGVVRVNRIVSTAAVGTVLNQKTARSQVLGGIVWGIGQALTEETTLDKRYGSYVTRTLADYHVPVNLDVGDIEVHFIPEEDKNINRLGVKGIGELGITSVAAAIANAIYNATGKRMRTLPITPAKLV</sequence>
<dbReference type="RefSeq" id="WP_311485113.1">
    <property type="nucleotide sequence ID" value="NZ_JAVRHP010000071.1"/>
</dbReference>
<dbReference type="InterPro" id="IPR008274">
    <property type="entry name" value="AldOxase/xan_DH_MoCoBD1"/>
</dbReference>
<dbReference type="InterPro" id="IPR016208">
    <property type="entry name" value="Ald_Oxase/xanthine_DH-like"/>
</dbReference>
<accession>A0ABU3CXD0</accession>
<dbReference type="Gene3D" id="3.90.1170.50">
    <property type="entry name" value="Aldehyde oxidase/xanthine dehydrogenase, a/b hammerhead"/>
    <property type="match status" value="1"/>
</dbReference>
<dbReference type="Pfam" id="PF02738">
    <property type="entry name" value="MoCoBD_1"/>
    <property type="match status" value="1"/>
</dbReference>
<evidence type="ECO:0000256" key="1">
    <source>
        <dbReference type="ARBA" id="ARBA00022505"/>
    </source>
</evidence>
<evidence type="ECO:0000256" key="2">
    <source>
        <dbReference type="ARBA" id="ARBA00023002"/>
    </source>
</evidence>
<evidence type="ECO:0000313" key="4">
    <source>
        <dbReference type="EMBL" id="MDT0650971.1"/>
    </source>
</evidence>
<evidence type="ECO:0000313" key="5">
    <source>
        <dbReference type="Proteomes" id="UP001248819"/>
    </source>
</evidence>
<evidence type="ECO:0000259" key="3">
    <source>
        <dbReference type="SMART" id="SM01008"/>
    </source>
</evidence>
<dbReference type="InterPro" id="IPR037165">
    <property type="entry name" value="AldOxase/xan_DH_Mopterin-bd_sf"/>
</dbReference>
<keyword evidence="5" id="KW-1185">Reference proteome</keyword>
<dbReference type="Pfam" id="PF20256">
    <property type="entry name" value="MoCoBD_2"/>
    <property type="match status" value="1"/>
</dbReference>
<proteinExistence type="predicted"/>
<dbReference type="SUPFAM" id="SSF56003">
    <property type="entry name" value="Molybdenum cofactor-binding domain"/>
    <property type="match status" value="1"/>
</dbReference>
<organism evidence="4 5">
    <name type="scientific">Autumnicola edwardsiae</name>
    <dbReference type="NCBI Taxonomy" id="3075594"/>
    <lineage>
        <taxon>Bacteria</taxon>
        <taxon>Pseudomonadati</taxon>
        <taxon>Bacteroidota</taxon>
        <taxon>Flavobacteriia</taxon>
        <taxon>Flavobacteriales</taxon>
        <taxon>Flavobacteriaceae</taxon>
        <taxon>Autumnicola</taxon>
    </lineage>
</organism>
<reference evidence="4 5" key="1">
    <citation type="submission" date="2023-09" db="EMBL/GenBank/DDBJ databases">
        <authorList>
            <person name="Rey-Velasco X."/>
        </authorList>
    </citation>
    <scope>NUCLEOTIDE SEQUENCE [LARGE SCALE GENOMIC DNA]</scope>
    <source>
        <strain evidence="4 5">F297</strain>
    </source>
</reference>
<dbReference type="InterPro" id="IPR036856">
    <property type="entry name" value="Ald_Oxase/Xan_DH_a/b_sf"/>
</dbReference>
<dbReference type="PANTHER" id="PTHR11908">
    <property type="entry name" value="XANTHINE DEHYDROGENASE"/>
    <property type="match status" value="1"/>
</dbReference>
<dbReference type="SMART" id="SM01008">
    <property type="entry name" value="Ald_Xan_dh_C"/>
    <property type="match status" value="1"/>
</dbReference>
<keyword evidence="1" id="KW-0500">Molybdenum</keyword>
<dbReference type="PANTHER" id="PTHR11908:SF132">
    <property type="entry name" value="ALDEHYDE OXIDASE 1-RELATED"/>
    <property type="match status" value="1"/>
</dbReference>
<keyword evidence="2" id="KW-0560">Oxidoreductase</keyword>
<comment type="caution">
    <text evidence="4">The sequence shown here is derived from an EMBL/GenBank/DDBJ whole genome shotgun (WGS) entry which is preliminary data.</text>
</comment>
<gene>
    <name evidence="4" type="ORF">RM529_12485</name>
</gene>
<dbReference type="EMBL" id="JAVRHP010000071">
    <property type="protein sequence ID" value="MDT0650971.1"/>
    <property type="molecule type" value="Genomic_DNA"/>
</dbReference>
<dbReference type="Gene3D" id="3.30.365.10">
    <property type="entry name" value="Aldehyde oxidase/xanthine dehydrogenase, molybdopterin binding domain"/>
    <property type="match status" value="4"/>
</dbReference>
<dbReference type="Proteomes" id="UP001248819">
    <property type="component" value="Unassembled WGS sequence"/>
</dbReference>
<dbReference type="SUPFAM" id="SSF54665">
    <property type="entry name" value="CO dehydrogenase molybdoprotein N-domain-like"/>
    <property type="match status" value="1"/>
</dbReference>
<dbReference type="InterPro" id="IPR000674">
    <property type="entry name" value="Ald_Oxase/Xan_DH_a/b"/>
</dbReference>
<feature type="domain" description="Aldehyde oxidase/xanthine dehydrogenase a/b hammerhead" evidence="3">
    <location>
        <begin position="22"/>
        <end position="135"/>
    </location>
</feature>
<dbReference type="Pfam" id="PF01315">
    <property type="entry name" value="Ald_Xan_dh_C"/>
    <property type="match status" value="1"/>
</dbReference>
<protein>
    <submittedName>
        <fullName evidence="4">Xanthine dehydrogenase family protein molybdopterin-binding subunit</fullName>
    </submittedName>
</protein>
<name>A0ABU3CXD0_9FLAO</name>
<dbReference type="InterPro" id="IPR046867">
    <property type="entry name" value="AldOxase/xan_DH_MoCoBD2"/>
</dbReference>